<dbReference type="Gene3D" id="1.10.40.60">
    <property type="entry name" value="EpsJ-like"/>
    <property type="match status" value="1"/>
</dbReference>
<dbReference type="EMBL" id="FXWV01000027">
    <property type="protein sequence ID" value="SMR78509.1"/>
    <property type="molecule type" value="Genomic_DNA"/>
</dbReference>
<protein>
    <submittedName>
        <fullName evidence="13">General secretion pathway protein K</fullName>
    </submittedName>
</protein>
<dbReference type="Proteomes" id="UP001159257">
    <property type="component" value="Unassembled WGS sequence"/>
</dbReference>
<evidence type="ECO:0000256" key="9">
    <source>
        <dbReference type="ARBA" id="ARBA00023136"/>
    </source>
</evidence>
<comment type="similarity">
    <text evidence="2">Belongs to the GSP K family.</text>
</comment>
<organism evidence="13 14">
    <name type="scientific">Marinobacterium sediminicola</name>
    <dbReference type="NCBI Taxonomy" id="518898"/>
    <lineage>
        <taxon>Bacteria</taxon>
        <taxon>Pseudomonadati</taxon>
        <taxon>Pseudomonadota</taxon>
        <taxon>Gammaproteobacteria</taxon>
        <taxon>Oceanospirillales</taxon>
        <taxon>Oceanospirillaceae</taxon>
        <taxon>Marinobacterium</taxon>
    </lineage>
</organism>
<keyword evidence="4" id="KW-1003">Cell membrane</keyword>
<keyword evidence="8 11" id="KW-1133">Transmembrane helix</keyword>
<evidence type="ECO:0000313" key="13">
    <source>
        <dbReference type="EMBL" id="SMR78509.1"/>
    </source>
</evidence>
<dbReference type="InterPro" id="IPR005628">
    <property type="entry name" value="GspK"/>
</dbReference>
<keyword evidence="6 11" id="KW-0812">Transmembrane</keyword>
<keyword evidence="3" id="KW-0813">Transport</keyword>
<keyword evidence="14" id="KW-1185">Reference proteome</keyword>
<dbReference type="InterPro" id="IPR049031">
    <property type="entry name" value="T2SSK_SAM-like_1st"/>
</dbReference>
<evidence type="ECO:0000313" key="14">
    <source>
        <dbReference type="Proteomes" id="UP001159257"/>
    </source>
</evidence>
<feature type="transmembrane region" description="Helical" evidence="11">
    <location>
        <begin position="20"/>
        <end position="40"/>
    </location>
</feature>
<evidence type="ECO:0000256" key="7">
    <source>
        <dbReference type="ARBA" id="ARBA00022927"/>
    </source>
</evidence>
<proteinExistence type="inferred from homology"/>
<accession>A0ABY1S4F7</accession>
<keyword evidence="5" id="KW-0997">Cell inner membrane</keyword>
<reference evidence="13 14" key="1">
    <citation type="submission" date="2017-05" db="EMBL/GenBank/DDBJ databases">
        <authorList>
            <person name="Varghese N."/>
            <person name="Submissions S."/>
        </authorList>
    </citation>
    <scope>NUCLEOTIDE SEQUENCE [LARGE SCALE GENOMIC DNA]</scope>
    <source>
        <strain evidence="13 14">CGMCC 1.7287</strain>
    </source>
</reference>
<name>A0ABY1S4F7_9GAMM</name>
<evidence type="ECO:0000256" key="2">
    <source>
        <dbReference type="ARBA" id="ARBA00007246"/>
    </source>
</evidence>
<evidence type="ECO:0000256" key="5">
    <source>
        <dbReference type="ARBA" id="ARBA00022519"/>
    </source>
</evidence>
<evidence type="ECO:0000256" key="1">
    <source>
        <dbReference type="ARBA" id="ARBA00004533"/>
    </source>
</evidence>
<keyword evidence="9 11" id="KW-0472">Membrane</keyword>
<feature type="domain" description="T2SS protein K first SAM-like" evidence="12">
    <location>
        <begin position="111"/>
        <end position="200"/>
    </location>
</feature>
<evidence type="ECO:0000256" key="11">
    <source>
        <dbReference type="SAM" id="Phobius"/>
    </source>
</evidence>
<comment type="subcellular location">
    <subcellularLocation>
        <location evidence="1">Cell inner membrane</location>
    </subcellularLocation>
</comment>
<evidence type="ECO:0000256" key="6">
    <source>
        <dbReference type="ARBA" id="ARBA00022692"/>
    </source>
</evidence>
<dbReference type="PANTHER" id="PTHR38831">
    <property type="entry name" value="TYPE II SECRETION SYSTEM PROTEIN K"/>
    <property type="match status" value="1"/>
</dbReference>
<dbReference type="PANTHER" id="PTHR38831:SF2">
    <property type="entry name" value="TYPE II SECRETION SYSTEM PROTEIN K"/>
    <property type="match status" value="1"/>
</dbReference>
<keyword evidence="7" id="KW-0653">Protein transport</keyword>
<dbReference type="Pfam" id="PF21687">
    <property type="entry name" value="T2SSK_1st"/>
    <property type="match status" value="1"/>
</dbReference>
<dbReference type="InterPro" id="IPR038072">
    <property type="entry name" value="GspK_central_sf"/>
</dbReference>
<evidence type="ECO:0000256" key="8">
    <source>
        <dbReference type="ARBA" id="ARBA00022989"/>
    </source>
</evidence>
<dbReference type="RefSeq" id="WP_239040030.1">
    <property type="nucleotide sequence ID" value="NZ_BAAAEY010000008.1"/>
</dbReference>
<feature type="region of interest" description="Disordered" evidence="10">
    <location>
        <begin position="293"/>
        <end position="314"/>
    </location>
</feature>
<sequence length="314" mass="34904">MPCVSASREKAVNPVPRGVILVTVLWVLVLLSLIATNLSLASRSFSRQTLNVEQGTRAGLAADAGISWAMWNLQQPPADGWLADGAVHWLWLDQTRVGVRLQDESGKLDLNAAPAELLDALLLPVIEDSLQRAQLVAAIEDWRDSDDLVRLNGAEVAEYQAVGREAGPANRPFASLQELNLVLGMSNEIYTYLLPHLTLMTRVRTVNPRVASFEVLMALPNASEQVVRDFIEQRREAWEQGLPFPELPFDAAPYTDERRSGLHFRVDVEARLGEEVRLRRAARLMRQGARIRLTPERPLPGDIPWAGPEEEGTS</sequence>
<comment type="caution">
    <text evidence="13">The sequence shown here is derived from an EMBL/GenBank/DDBJ whole genome shotgun (WGS) entry which is preliminary data.</text>
</comment>
<evidence type="ECO:0000256" key="3">
    <source>
        <dbReference type="ARBA" id="ARBA00022448"/>
    </source>
</evidence>
<evidence type="ECO:0000256" key="4">
    <source>
        <dbReference type="ARBA" id="ARBA00022475"/>
    </source>
</evidence>
<dbReference type="SUPFAM" id="SSF158544">
    <property type="entry name" value="GspK insert domain-like"/>
    <property type="match status" value="1"/>
</dbReference>
<gene>
    <name evidence="13" type="ORF">SAMN04487964_1278</name>
</gene>
<evidence type="ECO:0000256" key="10">
    <source>
        <dbReference type="SAM" id="MobiDB-lite"/>
    </source>
</evidence>
<evidence type="ECO:0000259" key="12">
    <source>
        <dbReference type="Pfam" id="PF21687"/>
    </source>
</evidence>